<evidence type="ECO:0000256" key="1">
    <source>
        <dbReference type="SAM" id="Phobius"/>
    </source>
</evidence>
<organism evidence="3 4">
    <name type="scientific">candidate division WOR-3 bacterium JGI_Cruoil_03_51_56</name>
    <dbReference type="NCBI Taxonomy" id="1973747"/>
    <lineage>
        <taxon>Bacteria</taxon>
        <taxon>Bacteria division WOR-3</taxon>
    </lineage>
</organism>
<dbReference type="PROSITE" id="PS50853">
    <property type="entry name" value="FN3"/>
    <property type="match status" value="1"/>
</dbReference>
<dbReference type="SUPFAM" id="SSF49265">
    <property type="entry name" value="Fibronectin type III"/>
    <property type="match status" value="1"/>
</dbReference>
<keyword evidence="1" id="KW-1133">Transmembrane helix</keyword>
<keyword evidence="1" id="KW-0812">Transmembrane</keyword>
<dbReference type="InterPro" id="IPR046642">
    <property type="entry name" value="DUF6754"/>
</dbReference>
<dbReference type="Proteomes" id="UP000215559">
    <property type="component" value="Unassembled WGS sequence"/>
</dbReference>
<proteinExistence type="predicted"/>
<dbReference type="InterPro" id="IPR036116">
    <property type="entry name" value="FN3_sf"/>
</dbReference>
<evidence type="ECO:0000313" key="3">
    <source>
        <dbReference type="EMBL" id="OYD17354.1"/>
    </source>
</evidence>
<dbReference type="AlphaFoldDB" id="A0A235BYR6"/>
<protein>
    <recommendedName>
        <fullName evidence="2">Fibronectin type-III domain-containing protein</fullName>
    </recommendedName>
</protein>
<dbReference type="InterPro" id="IPR013783">
    <property type="entry name" value="Ig-like_fold"/>
</dbReference>
<feature type="domain" description="Fibronectin type-III" evidence="2">
    <location>
        <begin position="16"/>
        <end position="109"/>
    </location>
</feature>
<feature type="transmembrane region" description="Helical" evidence="1">
    <location>
        <begin position="339"/>
        <end position="359"/>
    </location>
</feature>
<gene>
    <name evidence="3" type="ORF">CH330_00420</name>
</gene>
<dbReference type="Gene3D" id="2.60.40.10">
    <property type="entry name" value="Immunoglobulins"/>
    <property type="match status" value="1"/>
</dbReference>
<comment type="caution">
    <text evidence="3">The sequence shown here is derived from an EMBL/GenBank/DDBJ whole genome shotgun (WGS) entry which is preliminary data.</text>
</comment>
<dbReference type="Pfam" id="PF20539">
    <property type="entry name" value="DUF6754"/>
    <property type="match status" value="1"/>
</dbReference>
<evidence type="ECO:0000259" key="2">
    <source>
        <dbReference type="PROSITE" id="PS50853"/>
    </source>
</evidence>
<accession>A0A235BYR6</accession>
<keyword evidence="1" id="KW-0472">Membrane</keyword>
<sequence>MTLSLSLIFLLSSLSPPTDVIARDKPNDSGGAILLTWTRSSDTTVVSYRVLRQTEGKATWDTVGLAGRLANRFTDDEVQDGIRYRYQILTVSETETAESAPSEYTVCSPQWFNFDRMPAVIGTIIFTCLIVFFIGRAKRNIKLFIRRIAGLDAVEEALGRATEMGRGILYVPGLSSIDDVATIASMNILGEVAKKTAKFGTPLIVPLRDPIVYTVAREVVKESYTAAGRADAFNQDMVFYVTDQQFAFAAAVDGIMVREKPATNFFIGMFWAESLILAETGATTGAIQIAGTDAVSQLPFFITACDYTLIGEELYAASAYLSREPLLLGAIKGQDYSKLLILVLIVVSTILALTANLPVQNIF</sequence>
<dbReference type="CDD" id="cd00063">
    <property type="entry name" value="FN3"/>
    <property type="match status" value="1"/>
</dbReference>
<evidence type="ECO:0000313" key="4">
    <source>
        <dbReference type="Proteomes" id="UP000215559"/>
    </source>
</evidence>
<dbReference type="InterPro" id="IPR003961">
    <property type="entry name" value="FN3_dom"/>
</dbReference>
<dbReference type="EMBL" id="NOZP01000008">
    <property type="protein sequence ID" value="OYD17354.1"/>
    <property type="molecule type" value="Genomic_DNA"/>
</dbReference>
<reference evidence="3 4" key="1">
    <citation type="submission" date="2017-07" db="EMBL/GenBank/DDBJ databases">
        <title>Recovery of genomes from metagenomes via a dereplication, aggregation, and scoring strategy.</title>
        <authorList>
            <person name="Sieber C.M."/>
            <person name="Probst A.J."/>
            <person name="Sharrar A."/>
            <person name="Thomas B.C."/>
            <person name="Hess M."/>
            <person name="Tringe S.G."/>
            <person name="Banfield J.F."/>
        </authorList>
    </citation>
    <scope>NUCLEOTIDE SEQUENCE [LARGE SCALE GENOMIC DNA]</scope>
    <source>
        <strain evidence="3">JGI_Cruoil_03_51_56</strain>
    </source>
</reference>
<name>A0A235BYR6_UNCW3</name>
<feature type="transmembrane region" description="Helical" evidence="1">
    <location>
        <begin position="119"/>
        <end position="137"/>
    </location>
</feature>